<evidence type="ECO:0000313" key="2">
    <source>
        <dbReference type="Proteomes" id="UP000652176"/>
    </source>
</evidence>
<name>A0ABR9D2K3_9GAMM</name>
<gene>
    <name evidence="1" type="ORF">IE877_15910</name>
</gene>
<protein>
    <submittedName>
        <fullName evidence="1">Uncharacterized protein</fullName>
    </submittedName>
</protein>
<proteinExistence type="predicted"/>
<reference evidence="1 2" key="1">
    <citation type="submission" date="2020-09" db="EMBL/GenBank/DDBJ databases">
        <title>Methylomonas albis sp. nov. and Methylomonas fluvii sp. nov.: Two cold-adapted methanotrophs from the River Elbe and an amended description of Methylovulum psychrotolerans strain Eb1.</title>
        <authorList>
            <person name="Bussmann I.K."/>
            <person name="Klings K.-W."/>
            <person name="Warnstedt J."/>
            <person name="Hoppert M."/>
            <person name="Saborowski A."/>
            <person name="Horn F."/>
            <person name="Liebner S."/>
        </authorList>
    </citation>
    <scope>NUCLEOTIDE SEQUENCE [LARGE SCALE GENOMIC DNA]</scope>
    <source>
        <strain evidence="1 2">EbA</strain>
    </source>
</reference>
<dbReference type="Proteomes" id="UP000652176">
    <property type="component" value="Unassembled WGS sequence"/>
</dbReference>
<sequence length="75" mass="8321">MTKNWPALKLELTTPPATIPETVEHLLLVVSNEDKLAIAAMNEEDLYNLHFTLSPAIQNGRLNQIDSYLRAACGT</sequence>
<dbReference type="EMBL" id="JACXSS010000001">
    <property type="protein sequence ID" value="MBD9357346.1"/>
    <property type="molecule type" value="Genomic_DNA"/>
</dbReference>
<organism evidence="1 2">
    <name type="scientific">Methylomonas albis</name>
    <dbReference type="NCBI Taxonomy" id="1854563"/>
    <lineage>
        <taxon>Bacteria</taxon>
        <taxon>Pseudomonadati</taxon>
        <taxon>Pseudomonadota</taxon>
        <taxon>Gammaproteobacteria</taxon>
        <taxon>Methylococcales</taxon>
        <taxon>Methylococcaceae</taxon>
        <taxon>Methylomonas</taxon>
    </lineage>
</organism>
<accession>A0ABR9D2K3</accession>
<dbReference type="RefSeq" id="WP_192375631.1">
    <property type="nucleotide sequence ID" value="NZ_CAJHIV010000001.1"/>
</dbReference>
<comment type="caution">
    <text evidence="1">The sequence shown here is derived from an EMBL/GenBank/DDBJ whole genome shotgun (WGS) entry which is preliminary data.</text>
</comment>
<keyword evidence="2" id="KW-1185">Reference proteome</keyword>
<evidence type="ECO:0000313" key="1">
    <source>
        <dbReference type="EMBL" id="MBD9357346.1"/>
    </source>
</evidence>